<proteinExistence type="predicted"/>
<dbReference type="PANTHER" id="PTHR10663:SF329">
    <property type="entry name" value="PH AND SEC7 DOMAIN-CONTAINING PROTEIN 2"/>
    <property type="match status" value="1"/>
</dbReference>
<dbReference type="CDD" id="cd00171">
    <property type="entry name" value="Sec7"/>
    <property type="match status" value="1"/>
</dbReference>
<dbReference type="Gene3D" id="2.30.29.30">
    <property type="entry name" value="Pleckstrin-homology domain (PH domain)/Phosphotyrosine-binding domain (PTB)"/>
    <property type="match status" value="1"/>
</dbReference>
<keyword evidence="2" id="KW-0175">Coiled coil</keyword>
<dbReference type="SUPFAM" id="SSF50729">
    <property type="entry name" value="PH domain-like"/>
    <property type="match status" value="1"/>
</dbReference>
<evidence type="ECO:0000259" key="6">
    <source>
        <dbReference type="PROSITE" id="PS51232"/>
    </source>
</evidence>
<dbReference type="Gene3D" id="1.10.238.150">
    <property type="entry name" value="Formin, FH3 diaphanous domain"/>
    <property type="match status" value="1"/>
</dbReference>
<dbReference type="Gene3D" id="1.25.10.10">
    <property type="entry name" value="Leucine-rich Repeat Variant"/>
    <property type="match status" value="1"/>
</dbReference>
<dbReference type="Gene3D" id="1.20.120.330">
    <property type="entry name" value="Nucleotidyltransferases domain 2"/>
    <property type="match status" value="1"/>
</dbReference>
<evidence type="ECO:0000256" key="3">
    <source>
        <dbReference type="SAM" id="MobiDB-lite"/>
    </source>
</evidence>
<dbReference type="InterPro" id="IPR035999">
    <property type="entry name" value="Sec7_dom_sf"/>
</dbReference>
<feature type="domain" description="GBD/FH3" evidence="6">
    <location>
        <begin position="84"/>
        <end position="456"/>
    </location>
</feature>
<dbReference type="SMART" id="SM01140">
    <property type="entry name" value="Drf_GBD"/>
    <property type="match status" value="1"/>
</dbReference>
<dbReference type="Proteomes" id="UP001469553">
    <property type="component" value="Unassembled WGS sequence"/>
</dbReference>
<evidence type="ECO:0000313" key="7">
    <source>
        <dbReference type="EMBL" id="MEQ2302376.1"/>
    </source>
</evidence>
<dbReference type="PANTHER" id="PTHR10663">
    <property type="entry name" value="GUANYL-NUCLEOTIDE EXCHANGE FACTOR"/>
    <property type="match status" value="1"/>
</dbReference>
<dbReference type="PROSITE" id="PS50003">
    <property type="entry name" value="PH_DOMAIN"/>
    <property type="match status" value="1"/>
</dbReference>
<dbReference type="Pfam" id="PF06367">
    <property type="entry name" value="Drf_FH3"/>
    <property type="match status" value="1"/>
</dbReference>
<feature type="coiled-coil region" evidence="2">
    <location>
        <begin position="474"/>
        <end position="557"/>
    </location>
</feature>
<protein>
    <submittedName>
        <fullName evidence="7">Disheveled-associated activator of morphogenesis 1</fullName>
    </submittedName>
</protein>
<dbReference type="InterPro" id="IPR011993">
    <property type="entry name" value="PH-like_dom_sf"/>
</dbReference>
<dbReference type="PROSITE" id="PS50190">
    <property type="entry name" value="SEC7"/>
    <property type="match status" value="1"/>
</dbReference>
<dbReference type="InterPro" id="IPR023394">
    <property type="entry name" value="Sec7_C_sf"/>
</dbReference>
<dbReference type="InterPro" id="IPR041681">
    <property type="entry name" value="PH_9"/>
</dbReference>
<dbReference type="Pfam" id="PF01369">
    <property type="entry name" value="Sec7"/>
    <property type="match status" value="1"/>
</dbReference>
<dbReference type="InterPro" id="IPR010473">
    <property type="entry name" value="GTPase-bd"/>
</dbReference>
<dbReference type="Gene3D" id="1.10.1000.11">
    <property type="entry name" value="Arf Nucleotide-binding Site Opener,domain 2"/>
    <property type="match status" value="1"/>
</dbReference>
<evidence type="ECO:0000259" key="5">
    <source>
        <dbReference type="PROSITE" id="PS50190"/>
    </source>
</evidence>
<dbReference type="SMART" id="SM00222">
    <property type="entry name" value="Sec7"/>
    <property type="match status" value="1"/>
</dbReference>
<evidence type="ECO:0000313" key="8">
    <source>
        <dbReference type="Proteomes" id="UP001469553"/>
    </source>
</evidence>
<dbReference type="InterPro" id="IPR016024">
    <property type="entry name" value="ARM-type_fold"/>
</dbReference>
<reference evidence="7 8" key="1">
    <citation type="submission" date="2021-06" db="EMBL/GenBank/DDBJ databases">
        <authorList>
            <person name="Palmer J.M."/>
        </authorList>
    </citation>
    <scope>NUCLEOTIDE SEQUENCE [LARGE SCALE GENOMIC DNA]</scope>
    <source>
        <strain evidence="7 8">AS_MEX2019</strain>
        <tissue evidence="7">Muscle</tissue>
    </source>
</reference>
<dbReference type="SUPFAM" id="SSF48425">
    <property type="entry name" value="Sec7 domain"/>
    <property type="match status" value="1"/>
</dbReference>
<evidence type="ECO:0000259" key="4">
    <source>
        <dbReference type="PROSITE" id="PS50003"/>
    </source>
</evidence>
<dbReference type="Pfam" id="PF06371">
    <property type="entry name" value="Drf_GBD"/>
    <property type="match status" value="1"/>
</dbReference>
<dbReference type="Gene3D" id="1.20.58.2220">
    <property type="entry name" value="Formin, FH2 domain"/>
    <property type="match status" value="1"/>
</dbReference>
<evidence type="ECO:0000256" key="2">
    <source>
        <dbReference type="SAM" id="Coils"/>
    </source>
</evidence>
<name>A0ABV0Z8T4_9TELE</name>
<dbReference type="SMART" id="SM00233">
    <property type="entry name" value="PH"/>
    <property type="match status" value="1"/>
</dbReference>
<dbReference type="InterPro" id="IPR001849">
    <property type="entry name" value="PH_domain"/>
</dbReference>
<organism evidence="7 8">
    <name type="scientific">Ameca splendens</name>
    <dbReference type="NCBI Taxonomy" id="208324"/>
    <lineage>
        <taxon>Eukaryota</taxon>
        <taxon>Metazoa</taxon>
        <taxon>Chordata</taxon>
        <taxon>Craniata</taxon>
        <taxon>Vertebrata</taxon>
        <taxon>Euteleostomi</taxon>
        <taxon>Actinopterygii</taxon>
        <taxon>Neopterygii</taxon>
        <taxon>Teleostei</taxon>
        <taxon>Neoteleostei</taxon>
        <taxon>Acanthomorphata</taxon>
        <taxon>Ovalentaria</taxon>
        <taxon>Atherinomorphae</taxon>
        <taxon>Cyprinodontiformes</taxon>
        <taxon>Goodeidae</taxon>
        <taxon>Ameca</taxon>
    </lineage>
</organism>
<dbReference type="InterPro" id="IPR014768">
    <property type="entry name" value="GBD/FH3_dom"/>
</dbReference>
<dbReference type="InterPro" id="IPR011989">
    <property type="entry name" value="ARM-like"/>
</dbReference>
<dbReference type="PROSITE" id="PS51232">
    <property type="entry name" value="GBD_FH3"/>
    <property type="match status" value="1"/>
</dbReference>
<dbReference type="InterPro" id="IPR042201">
    <property type="entry name" value="FH2_Formin_sf"/>
</dbReference>
<dbReference type="SMART" id="SM01139">
    <property type="entry name" value="Drf_FH3"/>
    <property type="match status" value="1"/>
</dbReference>
<feature type="compositionally biased region" description="Polar residues" evidence="3">
    <location>
        <begin position="1036"/>
        <end position="1053"/>
    </location>
</feature>
<dbReference type="Pfam" id="PF15410">
    <property type="entry name" value="PH_9"/>
    <property type="match status" value="1"/>
</dbReference>
<comment type="caution">
    <text evidence="7">The sequence shown here is derived from an EMBL/GenBank/DDBJ whole genome shotgun (WGS) entry which is preliminary data.</text>
</comment>
<feature type="domain" description="SEC7" evidence="5">
    <location>
        <begin position="509"/>
        <end position="745"/>
    </location>
</feature>
<comment type="subcellular location">
    <subcellularLocation>
        <location evidence="1">Cell projection</location>
        <location evidence="1">Ruffle membrane</location>
    </subcellularLocation>
</comment>
<gene>
    <name evidence="7" type="primary">DAAM1_1</name>
    <name evidence="7" type="ORF">AMECASPLE_006225</name>
</gene>
<sequence>MFSSPADLQVNHQDQIEMLPHSPPSAGVRQVRITQFLRIVTMTSGVKQPQGWGLAALFSCCYQESEQPEIRYCHENVTAMEATMPMPPAQELNSKFTELMDELGLSEKQRTAMLAMPPEKKWQIYCSKKMEEEKGATSRPEFYISRLNSMAAMKPLLALDEEDQAKLKDVDGLKTALRTQPIRFVTGFLEQDGLSCILNFLKSMDYETVESQVHTSLIGCIKALMNSSEGRTHVLGHPESINIIAQSLAAENIKTKVAVLEILGAVCLVPGGHKKVLEAMLHYQTFASERTRFQNLMTDLDRSTGRNRDDVSLKTTIMSFFNAVLSQGAGETSLEFRIHLRYEFLMLGIQPILDKLRFHENITLDRHIDFFETFKNEDELEMYKRFDRTHVDTKSASQMFDVIRSKLKHTEAYPHLLSALQHCLIMPYNKSRTTLQYWVLLDRIIQQLVLQTDKGEDPDVAPLENFNIKNIGRMLVKENEVKQWKEQADEMRKEHQKLQQRLEKKERECEVKNKEKEEMMETLNKMKTKLERESHEHKQAKQQVEELTARLQQLSSSSSVPGGPPVTSGLPLGIAEKMKNIPQPSSPLKSFNWSKLSETKIAGTIWKEIDDQDVFKVLDLEDNEFSQLVASEYLSYFDFSGLSLDRALRNFLKAFPLMGETQERERVLVHFSRRYCHCNPQTPTSEDGAHTLTCALMLLNTDLHGHNIGKKMSCQQFISNLDGLNNGKDFPKDLLKVLYNSIKNEKLEWAVEEEELRKSLSELVEEQCEGGSKRVARVTDSSNPFIAIPILLNAVTYKHGVLTRKSHADMDGKRTPRGRRGWKKFYAVLKGMILYLQKDEYKPDSDISEVDLKNAVRIHHALATHATDYSKRPNVLKLKTSDWRVFLLQAPSEEEMMSWIFRINLVAALFSAPAFPAAIGSMKNFCRPILPSSSTRLNQEEQLLSHESKLKQTSLELEEHRKNQPSVDPKSRDWEEYRLKEHYLTYEKTRYETYISLLQAKIRAETDDLEKIEASVIGGLILDGSLAGRECHLRKTQSSPSISQSHPGQNGRTTGCAVPGQGS</sequence>
<accession>A0ABV0Z8T4</accession>
<dbReference type="CDD" id="cd13295">
    <property type="entry name" value="PH_EFA6"/>
    <property type="match status" value="1"/>
</dbReference>
<feature type="domain" description="PH" evidence="4">
    <location>
        <begin position="795"/>
        <end position="908"/>
    </location>
</feature>
<keyword evidence="8" id="KW-1185">Reference proteome</keyword>
<dbReference type="InterPro" id="IPR010472">
    <property type="entry name" value="FH3_dom"/>
</dbReference>
<dbReference type="EMBL" id="JAHRIP010056725">
    <property type="protein sequence ID" value="MEQ2302376.1"/>
    <property type="molecule type" value="Genomic_DNA"/>
</dbReference>
<dbReference type="SUPFAM" id="SSF48371">
    <property type="entry name" value="ARM repeat"/>
    <property type="match status" value="1"/>
</dbReference>
<dbReference type="InterPro" id="IPR000904">
    <property type="entry name" value="Sec7_dom"/>
</dbReference>
<evidence type="ECO:0000256" key="1">
    <source>
        <dbReference type="ARBA" id="ARBA00004632"/>
    </source>
</evidence>
<feature type="region of interest" description="Disordered" evidence="3">
    <location>
        <begin position="1033"/>
        <end position="1063"/>
    </location>
</feature>